<dbReference type="PANTHER" id="PTHR42718:SF39">
    <property type="entry name" value="ACTINORHODIN TRANSPORTER-RELATED"/>
    <property type="match status" value="1"/>
</dbReference>
<dbReference type="PROSITE" id="PS50850">
    <property type="entry name" value="MFS"/>
    <property type="match status" value="1"/>
</dbReference>
<proteinExistence type="predicted"/>
<feature type="domain" description="Major facilitator superfamily (MFS) profile" evidence="7">
    <location>
        <begin position="61"/>
        <end position="517"/>
    </location>
</feature>
<keyword evidence="2 6" id="KW-0812">Transmembrane</keyword>
<feature type="transmembrane region" description="Helical" evidence="6">
    <location>
        <begin position="157"/>
        <end position="176"/>
    </location>
</feature>
<dbReference type="eggNOG" id="COG0477">
    <property type="taxonomic scope" value="Bacteria"/>
</dbReference>
<feature type="transmembrane region" description="Helical" evidence="6">
    <location>
        <begin position="358"/>
        <end position="376"/>
    </location>
</feature>
<dbReference type="AlphaFoldDB" id="Q826K4"/>
<dbReference type="GO" id="GO:0046677">
    <property type="term" value="P:response to antibiotic"/>
    <property type="evidence" value="ECO:0007669"/>
    <property type="project" value="UniProtKB-KW"/>
</dbReference>
<evidence type="ECO:0000313" key="8">
    <source>
        <dbReference type="EMBL" id="BAC74898.1"/>
    </source>
</evidence>
<keyword evidence="4 6" id="KW-0472">Membrane</keyword>
<comment type="subcellular location">
    <subcellularLocation>
        <location evidence="1">Cell membrane</location>
        <topology evidence="1">Multi-pass membrane protein</topology>
    </subcellularLocation>
</comment>
<dbReference type="InterPro" id="IPR011701">
    <property type="entry name" value="MFS"/>
</dbReference>
<feature type="transmembrane region" description="Helical" evidence="6">
    <location>
        <begin position="127"/>
        <end position="145"/>
    </location>
</feature>
<dbReference type="CDD" id="cd17321">
    <property type="entry name" value="MFS_MMR_MDR_like"/>
    <property type="match status" value="1"/>
</dbReference>
<reference evidence="8 9" key="1">
    <citation type="journal article" date="2001" name="Proc. Natl. Acad. Sci. U.S.A.">
        <title>Genome sequence of an industrial microorganism Streptomyces avermitilis: deducing the ability of producing secondary metabolites.</title>
        <authorList>
            <person name="Omura S."/>
            <person name="Ikeda H."/>
            <person name="Ishikawa J."/>
            <person name="Hanamoto A."/>
            <person name="Takahashi C."/>
            <person name="Shinose M."/>
            <person name="Takahashi Y."/>
            <person name="Horikawa H."/>
            <person name="Nakazawa H."/>
            <person name="Osonoe T."/>
            <person name="Kikuchi H."/>
            <person name="Shiba T."/>
            <person name="Sakaki Y."/>
            <person name="Hattori M."/>
        </authorList>
    </citation>
    <scope>NUCLEOTIDE SEQUENCE [LARGE SCALE GENOMIC DNA]</scope>
    <source>
        <strain evidence="9">ATCC 31267 / DSM 46492 / JCM 5070 / NBRC 14893 / NCIMB 12804 / NRRL 8165 / MA-4680</strain>
    </source>
</reference>
<dbReference type="PANTHER" id="PTHR42718">
    <property type="entry name" value="MAJOR FACILITATOR SUPERFAMILY MULTIDRUG TRANSPORTER MFSC"/>
    <property type="match status" value="1"/>
</dbReference>
<feature type="transmembrane region" description="Helical" evidence="6">
    <location>
        <begin position="490"/>
        <end position="511"/>
    </location>
</feature>
<keyword evidence="3 6" id="KW-1133">Transmembrane helix</keyword>
<feature type="transmembrane region" description="Helical" evidence="6">
    <location>
        <begin position="388"/>
        <end position="410"/>
    </location>
</feature>
<organism evidence="8 9">
    <name type="scientific">Streptomyces avermitilis (strain ATCC 31267 / DSM 46492 / JCM 5070 / NBRC 14893 / NCIMB 12804 / NRRL 8165 / MA-4680)</name>
    <dbReference type="NCBI Taxonomy" id="227882"/>
    <lineage>
        <taxon>Bacteria</taxon>
        <taxon>Bacillati</taxon>
        <taxon>Actinomycetota</taxon>
        <taxon>Actinomycetes</taxon>
        <taxon>Kitasatosporales</taxon>
        <taxon>Streptomycetaceae</taxon>
        <taxon>Streptomyces</taxon>
    </lineage>
</organism>
<protein>
    <submittedName>
        <fullName evidence="8">Transmembrane efflux protein</fullName>
    </submittedName>
</protein>
<evidence type="ECO:0000256" key="3">
    <source>
        <dbReference type="ARBA" id="ARBA00022989"/>
    </source>
</evidence>
<evidence type="ECO:0000256" key="4">
    <source>
        <dbReference type="ARBA" id="ARBA00023136"/>
    </source>
</evidence>
<evidence type="ECO:0000256" key="5">
    <source>
        <dbReference type="ARBA" id="ARBA00023251"/>
    </source>
</evidence>
<dbReference type="Gene3D" id="1.20.1720.10">
    <property type="entry name" value="Multidrug resistance protein D"/>
    <property type="match status" value="1"/>
</dbReference>
<reference evidence="8 9" key="3">
    <citation type="journal article" date="2014" name="J. Ind. Microbiol. Biotechnol.">
        <title>Genome mining of the Streptomyces avermitilis genome and development of genome-minimized hosts for heterologous expression of biosynthetic gene clusters.</title>
        <authorList>
            <person name="Ikeda H."/>
            <person name="Shin-ya K."/>
            <person name="Omura S."/>
        </authorList>
    </citation>
    <scope>NUCLEOTIDE SEQUENCE [LARGE SCALE GENOMIC DNA]</scope>
    <source>
        <strain evidence="9">ATCC 31267 / DSM 46492 / JCM 5070 / NBRC 14893 / NCIMB 12804 / NRRL 8165 / MA-4680</strain>
    </source>
</reference>
<feature type="transmembrane region" description="Helical" evidence="6">
    <location>
        <begin position="215"/>
        <end position="238"/>
    </location>
</feature>
<sequence length="521" mass="53599">MRPTQWTGLLTWARIHGADASAVRADKPNGGLSMTTEELSESELAGAPAATVAEPPPRWSPLILVSLGTFITVLDFFIVNVAVPDIQQSLHASSVAVQFVLAGYGLPLATLMITSGRMGDLYGRRRLFVTGLALFTAASACAGLAQSPAQLVAARVFQGIAASLVTPQVLALLGAMYQGRARAVAFNVYGLAIGLAAVFGQLIGGSLIALDPGGLGWRAIFLVNVPVGLVAVALVPRLVPESRGGGRTRLDVIGMLLVMLGLVAVVLPLTEGRELGWPLWSVLCLIAAVPVLAVFAVQQHRGTVRGGAPLVNTTLFRSRAFSVGLFAMMFYYATMGACFLVLSLYLQQGRGMSPLGSGLLYLPLGAGFFAATALAGRLVGRLGRQAPAVGALLVVVGYGTLAVLVSGIGVGGRVEWLAGPLLVAGLGMGLTMAPLSSMVLAPITADHAAAASGVLTTAQEIGATVGTALIGSIFFRMVGDHTQAPATSHAFSVCLAVLVAFDLLVVVLVQLMGKASEPASD</sequence>
<evidence type="ECO:0000256" key="2">
    <source>
        <dbReference type="ARBA" id="ARBA00022692"/>
    </source>
</evidence>
<feature type="transmembrane region" description="Helical" evidence="6">
    <location>
        <begin position="250"/>
        <end position="269"/>
    </location>
</feature>
<evidence type="ECO:0000259" key="7">
    <source>
        <dbReference type="PROSITE" id="PS50850"/>
    </source>
</evidence>
<dbReference type="EMBL" id="BA000030">
    <property type="protein sequence ID" value="BAC74898.1"/>
    <property type="molecule type" value="Genomic_DNA"/>
</dbReference>
<feature type="transmembrane region" description="Helical" evidence="6">
    <location>
        <begin position="62"/>
        <end position="83"/>
    </location>
</feature>
<keyword evidence="5" id="KW-0046">Antibiotic resistance</keyword>
<evidence type="ECO:0000256" key="6">
    <source>
        <dbReference type="SAM" id="Phobius"/>
    </source>
</evidence>
<dbReference type="InterPro" id="IPR020846">
    <property type="entry name" value="MFS_dom"/>
</dbReference>
<feature type="transmembrane region" description="Helical" evidence="6">
    <location>
        <begin position="188"/>
        <end position="209"/>
    </location>
</feature>
<dbReference type="SUPFAM" id="SSF103473">
    <property type="entry name" value="MFS general substrate transporter"/>
    <property type="match status" value="1"/>
</dbReference>
<evidence type="ECO:0000313" key="9">
    <source>
        <dbReference type="Proteomes" id="UP000000428"/>
    </source>
</evidence>
<accession>Q826K4</accession>
<feature type="transmembrane region" description="Helical" evidence="6">
    <location>
        <begin position="461"/>
        <end position="478"/>
    </location>
</feature>
<reference evidence="8 9" key="2">
    <citation type="journal article" date="2003" name="Nat. Biotechnol.">
        <title>Complete genome sequence and comparative analysis of the industrial microorganism Streptomyces avermitilis.</title>
        <authorList>
            <person name="Ikeda H."/>
            <person name="Ishikawa J."/>
            <person name="Hanamoto A."/>
            <person name="Shinose M."/>
            <person name="Kikuchi H."/>
            <person name="Shiba T."/>
            <person name="Sakaki Y."/>
            <person name="Hattori M."/>
            <person name="Omura S."/>
        </authorList>
    </citation>
    <scope>NUCLEOTIDE SEQUENCE [LARGE SCALE GENOMIC DNA]</scope>
    <source>
        <strain evidence="9">ATCC 31267 / DSM 46492 / JCM 5070 / NBRC 14893 / NCIMB 12804 / NRRL 8165 / MA-4680</strain>
    </source>
</reference>
<feature type="transmembrane region" description="Helical" evidence="6">
    <location>
        <begin position="95"/>
        <end position="115"/>
    </location>
</feature>
<dbReference type="KEGG" id="sma:SAVERM_7187"/>
<dbReference type="InterPro" id="IPR036259">
    <property type="entry name" value="MFS_trans_sf"/>
</dbReference>
<dbReference type="GO" id="GO:0022857">
    <property type="term" value="F:transmembrane transporter activity"/>
    <property type="evidence" value="ECO:0007669"/>
    <property type="project" value="InterPro"/>
</dbReference>
<dbReference type="GO" id="GO:0005886">
    <property type="term" value="C:plasma membrane"/>
    <property type="evidence" value="ECO:0007669"/>
    <property type="project" value="UniProtKB-SubCell"/>
</dbReference>
<keyword evidence="9" id="KW-1185">Reference proteome</keyword>
<evidence type="ECO:0000256" key="1">
    <source>
        <dbReference type="ARBA" id="ARBA00004651"/>
    </source>
</evidence>
<dbReference type="HOGENOM" id="CLU_000960_28_2_11"/>
<dbReference type="Proteomes" id="UP000000428">
    <property type="component" value="Chromosome"/>
</dbReference>
<feature type="transmembrane region" description="Helical" evidence="6">
    <location>
        <begin position="323"/>
        <end position="346"/>
    </location>
</feature>
<dbReference type="Pfam" id="PF07690">
    <property type="entry name" value="MFS_1"/>
    <property type="match status" value="1"/>
</dbReference>
<gene>
    <name evidence="8" type="ORF">SAVERM_7187</name>
</gene>
<feature type="transmembrane region" description="Helical" evidence="6">
    <location>
        <begin position="275"/>
        <end position="297"/>
    </location>
</feature>
<feature type="transmembrane region" description="Helical" evidence="6">
    <location>
        <begin position="416"/>
        <end position="440"/>
    </location>
</feature>
<name>Q826K4_STRAW</name>
<dbReference type="Gene3D" id="1.20.1250.20">
    <property type="entry name" value="MFS general substrate transporter like domains"/>
    <property type="match status" value="1"/>
</dbReference>